<feature type="region of interest" description="Disordered" evidence="1">
    <location>
        <begin position="302"/>
        <end position="365"/>
    </location>
</feature>
<organism evidence="2 3">
    <name type="scientific">Trichostrongylus colubriformis</name>
    <name type="common">Black scour worm</name>
    <dbReference type="NCBI Taxonomy" id="6319"/>
    <lineage>
        <taxon>Eukaryota</taxon>
        <taxon>Metazoa</taxon>
        <taxon>Ecdysozoa</taxon>
        <taxon>Nematoda</taxon>
        <taxon>Chromadorea</taxon>
        <taxon>Rhabditida</taxon>
        <taxon>Rhabditina</taxon>
        <taxon>Rhabditomorpha</taxon>
        <taxon>Strongyloidea</taxon>
        <taxon>Trichostrongylidae</taxon>
        <taxon>Trichostrongylus</taxon>
    </lineage>
</organism>
<proteinExistence type="predicted"/>
<feature type="region of interest" description="Disordered" evidence="1">
    <location>
        <begin position="388"/>
        <end position="427"/>
    </location>
</feature>
<feature type="compositionally biased region" description="Polar residues" evidence="1">
    <location>
        <begin position="415"/>
        <end position="427"/>
    </location>
</feature>
<feature type="compositionally biased region" description="Low complexity" evidence="1">
    <location>
        <begin position="176"/>
        <end position="192"/>
    </location>
</feature>
<sequence length="592" mass="63077">MVPEGSNPVSTTLAVISYMGKKGKPMPVFKISFDRMRWFEIGNITTKELDDYIEYMVMINQRPEVYVQYNLTKDGTYKFSIEAHDDGSMQTASISVDVLSLSPTTRRSTTTPVPTTPSTTTTESTTPADLLQTTTPLMTTSTVPKTPEAAESPDALTTPITSEHPETSTTALNRKLSSSTPETLETAETSEASETLKILMTSTTTEASDTPKGLIESVLDSSAIVETARDSNAPISMAPDTIVSPPAAPSTVPIVSVSKSVSNELKAASESGDGSVEDHDLVLSATKLDVKSKEVKQVITTEAPLSGEDPVESELTDDSSELLQPKNVTAKGRSDEDDDEEEDRKENNIKAVTEGSGTSTASTEVVEDFEKAPALILSSTTASIVTETKEMTSGESSVPSTPIAETASKVDDNNETATSESSITTQGLEAVSEEAEELEVIFEGTKNGTFKLGSPVRSGDLVRGLAISLKIGPKGKNSYTNLSLDRTDIFDIRPKLIFTGNKAYLFVKDPALLSSPVTVKIMAERPNSASIKELTLLGSPKKPSASVLRTSPKSTDAVDEYEFSITEDTPSGSTVGQIRDGESKRVVGPPGL</sequence>
<name>A0AAN8IES0_TRICO</name>
<dbReference type="AlphaFoldDB" id="A0AAN8IES0"/>
<accession>A0AAN8IES0</accession>
<evidence type="ECO:0000313" key="2">
    <source>
        <dbReference type="EMBL" id="KAK5966512.1"/>
    </source>
</evidence>
<evidence type="ECO:0000256" key="1">
    <source>
        <dbReference type="SAM" id="MobiDB-lite"/>
    </source>
</evidence>
<feature type="compositionally biased region" description="Low complexity" evidence="1">
    <location>
        <begin position="103"/>
        <end position="146"/>
    </location>
</feature>
<protein>
    <submittedName>
        <fullName evidence="2">Uncharacterized protein</fullName>
    </submittedName>
</protein>
<gene>
    <name evidence="2" type="ORF">GCK32_009604</name>
</gene>
<dbReference type="Proteomes" id="UP001331761">
    <property type="component" value="Unassembled WGS sequence"/>
</dbReference>
<comment type="caution">
    <text evidence="2">The sequence shown here is derived from an EMBL/GenBank/DDBJ whole genome shotgun (WGS) entry which is preliminary data.</text>
</comment>
<dbReference type="EMBL" id="WIXE01023442">
    <property type="protein sequence ID" value="KAK5966512.1"/>
    <property type="molecule type" value="Genomic_DNA"/>
</dbReference>
<feature type="compositionally biased region" description="Acidic residues" evidence="1">
    <location>
        <begin position="309"/>
        <end position="320"/>
    </location>
</feature>
<feature type="compositionally biased region" description="Polar residues" evidence="1">
    <location>
        <begin position="566"/>
        <end position="576"/>
    </location>
</feature>
<feature type="region of interest" description="Disordered" evidence="1">
    <location>
        <begin position="103"/>
        <end position="192"/>
    </location>
</feature>
<evidence type="ECO:0000313" key="3">
    <source>
        <dbReference type="Proteomes" id="UP001331761"/>
    </source>
</evidence>
<reference evidence="2 3" key="1">
    <citation type="submission" date="2019-10" db="EMBL/GenBank/DDBJ databases">
        <title>Assembly and Annotation for the nematode Trichostrongylus colubriformis.</title>
        <authorList>
            <person name="Martin J."/>
        </authorList>
    </citation>
    <scope>NUCLEOTIDE SEQUENCE [LARGE SCALE GENOMIC DNA]</scope>
    <source>
        <strain evidence="2">G859</strain>
        <tissue evidence="2">Whole worm</tissue>
    </source>
</reference>
<feature type="region of interest" description="Disordered" evidence="1">
    <location>
        <begin position="540"/>
        <end position="592"/>
    </location>
</feature>
<keyword evidence="3" id="KW-1185">Reference proteome</keyword>
<feature type="compositionally biased region" description="Low complexity" evidence="1">
    <location>
        <begin position="351"/>
        <end position="364"/>
    </location>
</feature>